<dbReference type="PANTHER" id="PTHR46477">
    <property type="entry name" value="CYSTEINE/HISTIDINE-RICH C1 DOMAIN FAMILY PROTEIN"/>
    <property type="match status" value="1"/>
</dbReference>
<feature type="signal peptide" evidence="1">
    <location>
        <begin position="1"/>
        <end position="16"/>
    </location>
</feature>
<sequence length="376" mass="41975">MSIFVSLCVLWDGLETLFLKLMFILRDGALEDGSSIHPEQRLKLTERRDLFYRTACKEIRFGRSYTCGPRVVHVHKVCMSPPPVAPSPVPEYPGDLSFVRSVKTHDTDADIDTDGGRGGPGKFCGACSKPLQGCGYMSVDGKSSFYPCCLHLDTFIKVIGEKLKLKTKNVSLKCNWCKEELIRDQRTVIPSWSYVSGGKDRRFHLDGIDESARGNEENSTANFTTYLSLTIKLPIDEKEERWADPSDSAMQMVADLIMKHVLDGNGPLTAAGDQQNRILAALGHGLGVMKSHVDSTKNNACKQFTRQNILLLLKICQGIANIPTVHDGRKVWNLIRPLLRWVYSKLCELASRMLICTSSPQGRLPHDAQAYLMKSI</sequence>
<comment type="caution">
    <text evidence="2">The sequence shown here is derived from an EMBL/GenBank/DDBJ whole genome shotgun (WGS) entry which is preliminary data.</text>
</comment>
<keyword evidence="3" id="KW-1185">Reference proteome</keyword>
<feature type="chain" id="PRO_5044841425" evidence="1">
    <location>
        <begin position="17"/>
        <end position="376"/>
    </location>
</feature>
<organism evidence="2 3">
    <name type="scientific">Eucalyptus globulus</name>
    <name type="common">Tasmanian blue gum</name>
    <dbReference type="NCBI Taxonomy" id="34317"/>
    <lineage>
        <taxon>Eukaryota</taxon>
        <taxon>Viridiplantae</taxon>
        <taxon>Streptophyta</taxon>
        <taxon>Embryophyta</taxon>
        <taxon>Tracheophyta</taxon>
        <taxon>Spermatophyta</taxon>
        <taxon>Magnoliopsida</taxon>
        <taxon>eudicotyledons</taxon>
        <taxon>Gunneridae</taxon>
        <taxon>Pentapetalae</taxon>
        <taxon>rosids</taxon>
        <taxon>malvids</taxon>
        <taxon>Myrtales</taxon>
        <taxon>Myrtaceae</taxon>
        <taxon>Myrtoideae</taxon>
        <taxon>Eucalypteae</taxon>
        <taxon>Eucalyptus</taxon>
    </lineage>
</organism>
<gene>
    <name evidence="2" type="ORF">ACJRO7_016493</name>
</gene>
<dbReference type="AlphaFoldDB" id="A0ABD3LCY4"/>
<evidence type="ECO:0000313" key="2">
    <source>
        <dbReference type="EMBL" id="KAL3747697.1"/>
    </source>
</evidence>
<dbReference type="EMBL" id="JBJKBG010000003">
    <property type="protein sequence ID" value="KAL3747697.1"/>
    <property type="molecule type" value="Genomic_DNA"/>
</dbReference>
<protein>
    <submittedName>
        <fullName evidence="2">Uncharacterized protein</fullName>
    </submittedName>
</protein>
<name>A0ABD3LCY4_EUCGL</name>
<dbReference type="PANTHER" id="PTHR46477:SF3">
    <property type="entry name" value="CYSTEINE_HISTIDINE-RICH C1 DOMAIN FAMILY PROTEIN"/>
    <property type="match status" value="1"/>
</dbReference>
<proteinExistence type="predicted"/>
<evidence type="ECO:0000313" key="3">
    <source>
        <dbReference type="Proteomes" id="UP001634007"/>
    </source>
</evidence>
<keyword evidence="1" id="KW-0732">Signal</keyword>
<evidence type="ECO:0000256" key="1">
    <source>
        <dbReference type="SAM" id="SignalP"/>
    </source>
</evidence>
<dbReference type="Proteomes" id="UP001634007">
    <property type="component" value="Unassembled WGS sequence"/>
</dbReference>
<reference evidence="2 3" key="1">
    <citation type="submission" date="2024-11" db="EMBL/GenBank/DDBJ databases">
        <title>Chromosome-level genome assembly of Eucalyptus globulus Labill. provides insights into its genome evolution.</title>
        <authorList>
            <person name="Li X."/>
        </authorList>
    </citation>
    <scope>NUCLEOTIDE SEQUENCE [LARGE SCALE GENOMIC DNA]</scope>
    <source>
        <strain evidence="2">CL2024</strain>
        <tissue evidence="2">Fresh tender leaves</tissue>
    </source>
</reference>
<accession>A0ABD3LCY4</accession>